<dbReference type="InterPro" id="IPR020846">
    <property type="entry name" value="MFS_dom"/>
</dbReference>
<dbReference type="Pfam" id="PF07690">
    <property type="entry name" value="MFS_1"/>
    <property type="match status" value="1"/>
</dbReference>
<dbReference type="EMBL" id="BRPK01000004">
    <property type="protein sequence ID" value="GLB37727.1"/>
    <property type="molecule type" value="Genomic_DNA"/>
</dbReference>
<feature type="transmembrane region" description="Helical" evidence="6">
    <location>
        <begin position="240"/>
        <end position="261"/>
    </location>
</feature>
<comment type="caution">
    <text evidence="8">The sequence shown here is derived from an EMBL/GenBank/DDBJ whole genome shotgun (WGS) entry which is preliminary data.</text>
</comment>
<keyword evidence="3 6" id="KW-0812">Transmembrane</keyword>
<evidence type="ECO:0000256" key="6">
    <source>
        <dbReference type="SAM" id="Phobius"/>
    </source>
</evidence>
<dbReference type="PROSITE" id="PS50850">
    <property type="entry name" value="MFS"/>
    <property type="match status" value="1"/>
</dbReference>
<feature type="domain" description="Major facilitator superfamily (MFS) profile" evidence="7">
    <location>
        <begin position="113"/>
        <end position="522"/>
    </location>
</feature>
<evidence type="ECO:0000259" key="7">
    <source>
        <dbReference type="PROSITE" id="PS50850"/>
    </source>
</evidence>
<keyword evidence="9" id="KW-1185">Reference proteome</keyword>
<dbReference type="GO" id="GO:0016020">
    <property type="term" value="C:membrane"/>
    <property type="evidence" value="ECO:0007669"/>
    <property type="project" value="UniProtKB-SubCell"/>
</dbReference>
<dbReference type="SUPFAM" id="SSF103473">
    <property type="entry name" value="MFS general substrate transporter"/>
    <property type="match status" value="1"/>
</dbReference>
<evidence type="ECO:0000256" key="1">
    <source>
        <dbReference type="ARBA" id="ARBA00004141"/>
    </source>
</evidence>
<comment type="subcellular location">
    <subcellularLocation>
        <location evidence="1">Membrane</location>
        <topology evidence="1">Multi-pass membrane protein</topology>
    </subcellularLocation>
</comment>
<feature type="transmembrane region" description="Helical" evidence="6">
    <location>
        <begin position="499"/>
        <end position="520"/>
    </location>
</feature>
<name>A0A9P3PLY8_LYOSH</name>
<dbReference type="FunFam" id="1.20.1250.20:FF:000013">
    <property type="entry name" value="MFS general substrate transporter"/>
    <property type="match status" value="1"/>
</dbReference>
<feature type="transmembrane region" description="Helical" evidence="6">
    <location>
        <begin position="407"/>
        <end position="428"/>
    </location>
</feature>
<evidence type="ECO:0000256" key="4">
    <source>
        <dbReference type="ARBA" id="ARBA00022989"/>
    </source>
</evidence>
<accession>A0A9P3PLY8</accession>
<feature type="transmembrane region" description="Helical" evidence="6">
    <location>
        <begin position="181"/>
        <end position="204"/>
    </location>
</feature>
<dbReference type="InterPro" id="IPR011701">
    <property type="entry name" value="MFS"/>
</dbReference>
<evidence type="ECO:0000256" key="2">
    <source>
        <dbReference type="ARBA" id="ARBA00022448"/>
    </source>
</evidence>
<feature type="transmembrane region" description="Helical" evidence="6">
    <location>
        <begin position="113"/>
        <end position="131"/>
    </location>
</feature>
<organism evidence="8 9">
    <name type="scientific">Lyophyllum shimeji</name>
    <name type="common">Hon-shimeji</name>
    <name type="synonym">Tricholoma shimeji</name>
    <dbReference type="NCBI Taxonomy" id="47721"/>
    <lineage>
        <taxon>Eukaryota</taxon>
        <taxon>Fungi</taxon>
        <taxon>Dikarya</taxon>
        <taxon>Basidiomycota</taxon>
        <taxon>Agaricomycotina</taxon>
        <taxon>Agaricomycetes</taxon>
        <taxon>Agaricomycetidae</taxon>
        <taxon>Agaricales</taxon>
        <taxon>Tricholomatineae</taxon>
        <taxon>Lyophyllaceae</taxon>
        <taxon>Lyophyllum</taxon>
    </lineage>
</organism>
<sequence>MLGSLPSHPRLEEPNGEPIPVPLGTLLRFGTAVDAVLTVSAGMLLAAVTPAGSAGLSKVYERGQGCFCLVLCNWPFYDLLTPSLHIIKLEAADNSGQDAVFETKTMRFVDWRILPLLALLYSFALIDRINLGAAYTAGMGKDLGLTKGARYSIATCLYFVPYILFQLPGNLVLRKFGVRNWLTFIVVGWGAVQLGMGFVPAWGYLTVTRILLGALEASFFPAMVYIISTWYKRHEVQKRLAIFYLLSITMGGISPILAYVFSLLDGRRGIRGWAWIFIIEGAVTLFLGVVSWFYIPDFPDQNRFLTPEQTALVLKRIEEDRGDSIPDKITARKVFKHLCDWTLWSYGIMFMCSTLPAYAQAYFISIILRGLGWSETNALLLSAPPYLPSIVTSLFFSWLSDRTKHRGGFIVIQALICVVGLVLTAFATNGNVRYFGIFLMNAGNSGTIPGILAYASNNVVSHSKRSVQSALTVSLGGVGGIIASTTYRAQDAPRYLPGLILTIAAQGLLILLVGITHIRFRRLNRLSRQRKLNGPLEGQPGFFYTL</sequence>
<keyword evidence="5 6" id="KW-0472">Membrane</keyword>
<feature type="transmembrane region" description="Helical" evidence="6">
    <location>
        <begin position="210"/>
        <end position="228"/>
    </location>
</feature>
<dbReference type="AlphaFoldDB" id="A0A9P3PLY8"/>
<feature type="transmembrane region" description="Helical" evidence="6">
    <location>
        <begin position="467"/>
        <end position="487"/>
    </location>
</feature>
<reference evidence="8" key="1">
    <citation type="submission" date="2022-07" db="EMBL/GenBank/DDBJ databases">
        <title>The genome of Lyophyllum shimeji provides insight into the initial evolution of ectomycorrhizal fungal genome.</title>
        <authorList>
            <person name="Kobayashi Y."/>
            <person name="Shibata T."/>
            <person name="Hirakawa H."/>
            <person name="Shigenobu S."/>
            <person name="Nishiyama T."/>
            <person name="Yamada A."/>
            <person name="Hasebe M."/>
            <person name="Kawaguchi M."/>
        </authorList>
    </citation>
    <scope>NUCLEOTIDE SEQUENCE</scope>
    <source>
        <strain evidence="8">AT787</strain>
    </source>
</reference>
<proteinExistence type="predicted"/>
<dbReference type="InterPro" id="IPR036259">
    <property type="entry name" value="MFS_trans_sf"/>
</dbReference>
<dbReference type="OrthoDB" id="3639251at2759"/>
<feature type="transmembrane region" description="Helical" evidence="6">
    <location>
        <begin position="379"/>
        <end position="400"/>
    </location>
</feature>
<evidence type="ECO:0000313" key="8">
    <source>
        <dbReference type="EMBL" id="GLB37727.1"/>
    </source>
</evidence>
<dbReference type="FunFam" id="1.20.1250.20:FF:000018">
    <property type="entry name" value="MFS transporter permease"/>
    <property type="match status" value="1"/>
</dbReference>
<evidence type="ECO:0000313" key="9">
    <source>
        <dbReference type="Proteomes" id="UP001063166"/>
    </source>
</evidence>
<evidence type="ECO:0000256" key="5">
    <source>
        <dbReference type="ARBA" id="ARBA00023136"/>
    </source>
</evidence>
<dbReference type="Proteomes" id="UP001063166">
    <property type="component" value="Unassembled WGS sequence"/>
</dbReference>
<evidence type="ECO:0000256" key="3">
    <source>
        <dbReference type="ARBA" id="ARBA00022692"/>
    </source>
</evidence>
<feature type="transmembrane region" description="Helical" evidence="6">
    <location>
        <begin position="343"/>
        <end position="367"/>
    </location>
</feature>
<dbReference type="Gene3D" id="1.20.1250.20">
    <property type="entry name" value="MFS general substrate transporter like domains"/>
    <property type="match status" value="2"/>
</dbReference>
<protein>
    <submittedName>
        <fullName evidence="8">Major facilitator superfamily protein</fullName>
    </submittedName>
</protein>
<keyword evidence="4 6" id="KW-1133">Transmembrane helix</keyword>
<gene>
    <name evidence="8" type="ORF">LshimejAT787_0407780</name>
</gene>
<dbReference type="PANTHER" id="PTHR43791:SF3">
    <property type="entry name" value="MAJOR FACILITATOR SUPERFAMILY (MFS) PROFILE DOMAIN-CONTAINING PROTEIN"/>
    <property type="match status" value="1"/>
</dbReference>
<feature type="transmembrane region" description="Helical" evidence="6">
    <location>
        <begin position="151"/>
        <end position="169"/>
    </location>
</feature>
<dbReference type="PANTHER" id="PTHR43791">
    <property type="entry name" value="PERMEASE-RELATED"/>
    <property type="match status" value="1"/>
</dbReference>
<feature type="transmembrane region" description="Helical" evidence="6">
    <location>
        <begin position="434"/>
        <end position="455"/>
    </location>
</feature>
<feature type="transmembrane region" description="Helical" evidence="6">
    <location>
        <begin position="273"/>
        <end position="295"/>
    </location>
</feature>
<dbReference type="GO" id="GO:0022857">
    <property type="term" value="F:transmembrane transporter activity"/>
    <property type="evidence" value="ECO:0007669"/>
    <property type="project" value="InterPro"/>
</dbReference>
<keyword evidence="2" id="KW-0813">Transport</keyword>